<name>A0AB38E646_XANCH</name>
<dbReference type="EMBL" id="OCYT01000143">
    <property type="protein sequence ID" value="SON87957.1"/>
    <property type="molecule type" value="Genomic_DNA"/>
</dbReference>
<reference evidence="4 5" key="1">
    <citation type="submission" date="2017-10" db="EMBL/GenBank/DDBJ databases">
        <authorList>
            <person name="Regsiter A."/>
            <person name="William W."/>
        </authorList>
    </citation>
    <scope>NUCLEOTIDE SEQUENCE [LARGE SCALE GENOMIC DNA]</scope>
    <source>
        <strain evidence="2 5">CFBP6984</strain>
        <strain evidence="3 4">CFBP7430</strain>
    </source>
</reference>
<dbReference type="AlphaFoldDB" id="A0AB38E646"/>
<proteinExistence type="predicted"/>
<evidence type="ECO:0000256" key="1">
    <source>
        <dbReference type="SAM" id="MobiDB-lite"/>
    </source>
</evidence>
<evidence type="ECO:0000313" key="3">
    <source>
        <dbReference type="EMBL" id="SON92590.1"/>
    </source>
</evidence>
<keyword evidence="5" id="KW-1185">Reference proteome</keyword>
<protein>
    <recommendedName>
        <fullName evidence="6">Transposase</fullName>
    </recommendedName>
</protein>
<sequence length="115" mass="12685">MRRRGLLDPGLSGRALRRAPRCDPRPHPALRATFSRLREKEDRWPRLREKGEISGLPLAEKGAIGARTVLLGAGADALKLTFRCRLAWRHLPDQVTACLPFSRAAGEDAQVPPSG</sequence>
<evidence type="ECO:0000313" key="5">
    <source>
        <dbReference type="Proteomes" id="UP000234181"/>
    </source>
</evidence>
<evidence type="ECO:0000313" key="2">
    <source>
        <dbReference type="EMBL" id="SON87957.1"/>
    </source>
</evidence>
<evidence type="ECO:0000313" key="4">
    <source>
        <dbReference type="Proteomes" id="UP000234166"/>
    </source>
</evidence>
<feature type="region of interest" description="Disordered" evidence="1">
    <location>
        <begin position="1"/>
        <end position="34"/>
    </location>
</feature>
<accession>A0AB38E646</accession>
<dbReference type="EMBL" id="OCYS01000137">
    <property type="protein sequence ID" value="SON92590.1"/>
    <property type="molecule type" value="Genomic_DNA"/>
</dbReference>
<gene>
    <name evidence="2" type="ORF">XAP6984_830074</name>
    <name evidence="3" type="ORF">XAP7430_790073</name>
</gene>
<dbReference type="Proteomes" id="UP000234181">
    <property type="component" value="Unassembled WGS sequence"/>
</dbReference>
<dbReference type="Proteomes" id="UP000234166">
    <property type="component" value="Unassembled WGS sequence"/>
</dbReference>
<comment type="caution">
    <text evidence="3">The sequence shown here is derived from an EMBL/GenBank/DDBJ whole genome shotgun (WGS) entry which is preliminary data.</text>
</comment>
<evidence type="ECO:0008006" key="6">
    <source>
        <dbReference type="Google" id="ProtNLM"/>
    </source>
</evidence>
<organism evidence="3 4">
    <name type="scientific">Xanthomonas campestris pv. phaseoli</name>
    <dbReference type="NCBI Taxonomy" id="317013"/>
    <lineage>
        <taxon>Bacteria</taxon>
        <taxon>Pseudomonadati</taxon>
        <taxon>Pseudomonadota</taxon>
        <taxon>Gammaproteobacteria</taxon>
        <taxon>Lysobacterales</taxon>
        <taxon>Lysobacteraceae</taxon>
        <taxon>Xanthomonas</taxon>
    </lineage>
</organism>